<organism evidence="1">
    <name type="scientific">Eiseniibacteriota bacterium</name>
    <dbReference type="NCBI Taxonomy" id="2212470"/>
    <lineage>
        <taxon>Bacteria</taxon>
        <taxon>Candidatus Eiseniibacteriota</taxon>
    </lineage>
</organism>
<dbReference type="Proteomes" id="UP000886069">
    <property type="component" value="Unassembled WGS sequence"/>
</dbReference>
<dbReference type="AlphaFoldDB" id="A0A7V2F3L8"/>
<sequence>MAGKYREIDLSGVKTVSVSDRGSSVTADRFGRPAKGGKSFSRWLDSLPRFLAVEELRALALAMRRAHAGPRGEILWMMGAHVVKCGLSPYVIDLVRRGWITGVAMNGAGAIHDMEIALFGETSEDVAANLERGIFGFASETADAAFDAIAGGERSGYGLGEALGARLVERRAPHRKLSILCEAYRHDVPVTVHVAVGTDILHQHPGFDGAAWGRLTARDFRIFAERVRALGVDGGVALNIGSAVLLPEVFLKAFSIARNLGAPFERLTTCTMDMVRHYRPEENVLRRPTAFGGRGIRLVGHHELLVPLLYSALLS</sequence>
<accession>A0A7V2F3L8</accession>
<proteinExistence type="predicted"/>
<dbReference type="EMBL" id="DSEC01000441">
    <property type="protein sequence ID" value="HER44045.1"/>
    <property type="molecule type" value="Genomic_DNA"/>
</dbReference>
<evidence type="ECO:0000313" key="1">
    <source>
        <dbReference type="EMBL" id="HER44045.1"/>
    </source>
</evidence>
<gene>
    <name evidence="1" type="ORF">ENO08_06260</name>
</gene>
<protein>
    <recommendedName>
        <fullName evidence="2">Deoxyhypusine synthase</fullName>
    </recommendedName>
</protein>
<reference evidence="1" key="1">
    <citation type="journal article" date="2020" name="mSystems">
        <title>Genome- and Community-Level Interaction Insights into Carbon Utilization and Element Cycling Functions of Hydrothermarchaeota in Hydrothermal Sediment.</title>
        <authorList>
            <person name="Zhou Z."/>
            <person name="Liu Y."/>
            <person name="Xu W."/>
            <person name="Pan J."/>
            <person name="Luo Z.H."/>
            <person name="Li M."/>
        </authorList>
    </citation>
    <scope>NUCLEOTIDE SEQUENCE [LARGE SCALE GENOMIC DNA]</scope>
    <source>
        <strain evidence="1">SpSt-1233</strain>
    </source>
</reference>
<comment type="caution">
    <text evidence="1">The sequence shown here is derived from an EMBL/GenBank/DDBJ whole genome shotgun (WGS) entry which is preliminary data.</text>
</comment>
<name>A0A7V2F3L8_UNCEI</name>
<dbReference type="Gene3D" id="3.40.50.10690">
    <property type="entry name" value="putative lor/sdh protein like domains"/>
    <property type="match status" value="1"/>
</dbReference>
<evidence type="ECO:0008006" key="2">
    <source>
        <dbReference type="Google" id="ProtNLM"/>
    </source>
</evidence>